<dbReference type="SUPFAM" id="SSF47384">
    <property type="entry name" value="Homodimeric domain of signal transducing histidine kinase"/>
    <property type="match status" value="1"/>
</dbReference>
<dbReference type="GO" id="GO:0005886">
    <property type="term" value="C:plasma membrane"/>
    <property type="evidence" value="ECO:0007669"/>
    <property type="project" value="TreeGrafter"/>
</dbReference>
<dbReference type="Pfam" id="PF02518">
    <property type="entry name" value="HATPase_c"/>
    <property type="match status" value="1"/>
</dbReference>
<evidence type="ECO:0000313" key="11">
    <source>
        <dbReference type="EMBL" id="QJE98163.1"/>
    </source>
</evidence>
<dbReference type="CDD" id="cd00156">
    <property type="entry name" value="REC"/>
    <property type="match status" value="1"/>
</dbReference>
<dbReference type="PANTHER" id="PTHR43047:SF72">
    <property type="entry name" value="OSMOSENSING HISTIDINE PROTEIN KINASE SLN1"/>
    <property type="match status" value="1"/>
</dbReference>
<evidence type="ECO:0000256" key="7">
    <source>
        <dbReference type="SAM" id="MobiDB-lite"/>
    </source>
</evidence>
<feature type="domain" description="Histidine kinase" evidence="9">
    <location>
        <begin position="387"/>
        <end position="606"/>
    </location>
</feature>
<feature type="domain" description="Response regulatory" evidence="10">
    <location>
        <begin position="635"/>
        <end position="748"/>
    </location>
</feature>
<sequence length="748" mass="82531">MTGVTDSSSDIKINRPAFWVALIPGVLLIAFFAYMRLVVFHDRVFPLSSSLPLLLCLWSRSLRLLYGMAVLLSIITLLKVYVVLPEGTYTREYELVTLVSQMTNIWVVVLVLHGLLVARAKLERRNADLALANAELENSNSELAASNEELAAREEEISQQNEELQSQAEELEQQSEELRQQTEEMEQQGAELMGLNQELGRRERGLETLLNSGRWMLNDVSEAFVMSGVCQAGIQILSDEAEAADVASCADDRYEVWGDAGFGLQGRKEEEIPFEQSFAALVMESGRTASIEDMRLRPDIMLPVPRLGRSFLSAMASPIWHDGKIVATLCFYSSLPRQWSEHDFSIAEWLASQASFALQSLRFQRELEDKRLEAEDAARQKSRFLAAISHDVRTPANAISLLAELIQRSSADPKMAPEVPKLAKNLWDNARLLVDLVSDVLDLTRLDSGHAELNVSDFGLVDLLRGEVSQGQTLANRKGVPITGEFPEEEIQLATDRTKLSRIVANLLGNAVKFTESGEIHVSCKPVKGGAQIQIADTGCGIPEEALKQVFDEFFQLRNPERDREKGTGLGLAICRRLAASLDATISVDSKVGDGSTFTIFVPDKARRESTPAVMPEVATEPVAVDFSSVLHGLRVLLIEDNEVARIAVGELITREGAIVSSAATGREGLRLLEEGGYDALLLDLNLPDMDGSEILQRLQIDRPADLRRIVVITGDARYERVEQSKALGADLLLAKPLSLARLCDGLK</sequence>
<dbReference type="Gene3D" id="3.40.50.2300">
    <property type="match status" value="1"/>
</dbReference>
<keyword evidence="8" id="KW-0472">Membrane</keyword>
<dbReference type="Gene3D" id="1.10.287.130">
    <property type="match status" value="1"/>
</dbReference>
<dbReference type="Proteomes" id="UP000501812">
    <property type="component" value="Chromosome"/>
</dbReference>
<dbReference type="GO" id="GO:0000155">
    <property type="term" value="F:phosphorelay sensor kinase activity"/>
    <property type="evidence" value="ECO:0007669"/>
    <property type="project" value="InterPro"/>
</dbReference>
<accession>A0A858RQG2</accession>
<dbReference type="Pfam" id="PF00072">
    <property type="entry name" value="Response_reg"/>
    <property type="match status" value="1"/>
</dbReference>
<dbReference type="SUPFAM" id="SSF52172">
    <property type="entry name" value="CheY-like"/>
    <property type="match status" value="1"/>
</dbReference>
<evidence type="ECO:0000256" key="1">
    <source>
        <dbReference type="ARBA" id="ARBA00000085"/>
    </source>
</evidence>
<dbReference type="PRINTS" id="PR00344">
    <property type="entry name" value="BCTRLSENSOR"/>
</dbReference>
<dbReference type="InterPro" id="IPR029016">
    <property type="entry name" value="GAF-like_dom_sf"/>
</dbReference>
<dbReference type="SUPFAM" id="SSF55781">
    <property type="entry name" value="GAF domain-like"/>
    <property type="match status" value="1"/>
</dbReference>
<protein>
    <recommendedName>
        <fullName evidence="2">histidine kinase</fullName>
        <ecNumber evidence="2">2.7.13.3</ecNumber>
    </recommendedName>
</protein>
<keyword evidence="8" id="KW-0812">Transmembrane</keyword>
<evidence type="ECO:0000256" key="8">
    <source>
        <dbReference type="SAM" id="Phobius"/>
    </source>
</evidence>
<keyword evidence="3 6" id="KW-0597">Phosphoprotein</keyword>
<feature type="compositionally biased region" description="Low complexity" evidence="7">
    <location>
        <begin position="158"/>
        <end position="168"/>
    </location>
</feature>
<dbReference type="FunFam" id="3.30.565.10:FF:000049">
    <property type="entry name" value="Two-component sensor histidine kinase"/>
    <property type="match status" value="1"/>
</dbReference>
<keyword evidence="5" id="KW-0418">Kinase</keyword>
<dbReference type="InterPro" id="IPR005467">
    <property type="entry name" value="His_kinase_dom"/>
</dbReference>
<dbReference type="PROSITE" id="PS50109">
    <property type="entry name" value="HIS_KIN"/>
    <property type="match status" value="1"/>
</dbReference>
<dbReference type="Gene3D" id="3.30.450.40">
    <property type="match status" value="1"/>
</dbReference>
<proteinExistence type="predicted"/>
<dbReference type="PROSITE" id="PS50110">
    <property type="entry name" value="RESPONSE_REGULATORY"/>
    <property type="match status" value="1"/>
</dbReference>
<dbReference type="InterPro" id="IPR003018">
    <property type="entry name" value="GAF"/>
</dbReference>
<dbReference type="PANTHER" id="PTHR43047">
    <property type="entry name" value="TWO-COMPONENT HISTIDINE PROTEIN KINASE"/>
    <property type="match status" value="1"/>
</dbReference>
<organism evidence="11 12">
    <name type="scientific">Luteolibacter luteus</name>
    <dbReference type="NCBI Taxonomy" id="2728835"/>
    <lineage>
        <taxon>Bacteria</taxon>
        <taxon>Pseudomonadati</taxon>
        <taxon>Verrucomicrobiota</taxon>
        <taxon>Verrucomicrobiia</taxon>
        <taxon>Verrucomicrobiales</taxon>
        <taxon>Verrucomicrobiaceae</taxon>
        <taxon>Luteolibacter</taxon>
    </lineage>
</organism>
<evidence type="ECO:0000256" key="5">
    <source>
        <dbReference type="ARBA" id="ARBA00022777"/>
    </source>
</evidence>
<dbReference type="InterPro" id="IPR003661">
    <property type="entry name" value="HisK_dim/P_dom"/>
</dbReference>
<evidence type="ECO:0000256" key="4">
    <source>
        <dbReference type="ARBA" id="ARBA00022679"/>
    </source>
</evidence>
<reference evidence="11 12" key="1">
    <citation type="submission" date="2020-04" db="EMBL/GenBank/DDBJ databases">
        <title>Luteolibacter sp. G-1-1-1 isolated from soil.</title>
        <authorList>
            <person name="Dahal R.H."/>
        </authorList>
    </citation>
    <scope>NUCLEOTIDE SEQUENCE [LARGE SCALE GENOMIC DNA]</scope>
    <source>
        <strain evidence="11 12">G-1-1-1</strain>
    </source>
</reference>
<keyword evidence="4" id="KW-0808">Transferase</keyword>
<gene>
    <name evidence="11" type="ORF">HHL09_21030</name>
</gene>
<evidence type="ECO:0000256" key="6">
    <source>
        <dbReference type="PROSITE-ProRule" id="PRU00169"/>
    </source>
</evidence>
<dbReference type="InterPro" id="IPR004358">
    <property type="entry name" value="Sig_transdc_His_kin-like_C"/>
</dbReference>
<evidence type="ECO:0000259" key="10">
    <source>
        <dbReference type="PROSITE" id="PS50110"/>
    </source>
</evidence>
<dbReference type="InterPro" id="IPR011006">
    <property type="entry name" value="CheY-like_superfamily"/>
</dbReference>
<dbReference type="InterPro" id="IPR003594">
    <property type="entry name" value="HATPase_dom"/>
</dbReference>
<dbReference type="EC" id="2.7.13.3" evidence="2"/>
<dbReference type="InterPro" id="IPR001789">
    <property type="entry name" value="Sig_transdc_resp-reg_receiver"/>
</dbReference>
<feature type="transmembrane region" description="Helical" evidence="8">
    <location>
        <begin position="17"/>
        <end position="39"/>
    </location>
</feature>
<name>A0A858RQG2_9BACT</name>
<dbReference type="InterPro" id="IPR036890">
    <property type="entry name" value="HATPase_C_sf"/>
</dbReference>
<dbReference type="Pfam" id="PF00512">
    <property type="entry name" value="HisKA"/>
    <property type="match status" value="1"/>
</dbReference>
<dbReference type="RefSeq" id="WP_169456622.1">
    <property type="nucleotide sequence ID" value="NZ_CP051774.1"/>
</dbReference>
<dbReference type="CDD" id="cd00082">
    <property type="entry name" value="HisKA"/>
    <property type="match status" value="1"/>
</dbReference>
<dbReference type="AlphaFoldDB" id="A0A858RQG2"/>
<keyword evidence="8" id="KW-1133">Transmembrane helix</keyword>
<dbReference type="SUPFAM" id="SSF55874">
    <property type="entry name" value="ATPase domain of HSP90 chaperone/DNA topoisomerase II/histidine kinase"/>
    <property type="match status" value="1"/>
</dbReference>
<feature type="transmembrane region" description="Helical" evidence="8">
    <location>
        <begin position="64"/>
        <end position="84"/>
    </location>
</feature>
<dbReference type="KEGG" id="luo:HHL09_21030"/>
<evidence type="ECO:0000256" key="2">
    <source>
        <dbReference type="ARBA" id="ARBA00012438"/>
    </source>
</evidence>
<dbReference type="EMBL" id="CP051774">
    <property type="protein sequence ID" value="QJE98163.1"/>
    <property type="molecule type" value="Genomic_DNA"/>
</dbReference>
<feature type="transmembrane region" description="Helical" evidence="8">
    <location>
        <begin position="96"/>
        <end position="118"/>
    </location>
</feature>
<dbReference type="SMART" id="SM00448">
    <property type="entry name" value="REC"/>
    <property type="match status" value="1"/>
</dbReference>
<dbReference type="SMART" id="SM00387">
    <property type="entry name" value="HATPase_c"/>
    <property type="match status" value="1"/>
</dbReference>
<dbReference type="Pfam" id="PF13185">
    <property type="entry name" value="GAF_2"/>
    <property type="match status" value="1"/>
</dbReference>
<evidence type="ECO:0000256" key="3">
    <source>
        <dbReference type="ARBA" id="ARBA00022553"/>
    </source>
</evidence>
<feature type="region of interest" description="Disordered" evidence="7">
    <location>
        <begin position="143"/>
        <end position="181"/>
    </location>
</feature>
<evidence type="ECO:0000259" key="9">
    <source>
        <dbReference type="PROSITE" id="PS50109"/>
    </source>
</evidence>
<dbReference type="GO" id="GO:0009927">
    <property type="term" value="F:histidine phosphotransfer kinase activity"/>
    <property type="evidence" value="ECO:0007669"/>
    <property type="project" value="TreeGrafter"/>
</dbReference>
<dbReference type="InterPro" id="IPR036097">
    <property type="entry name" value="HisK_dim/P_sf"/>
</dbReference>
<comment type="catalytic activity">
    <reaction evidence="1">
        <text>ATP + protein L-histidine = ADP + protein N-phospho-L-histidine.</text>
        <dbReference type="EC" id="2.7.13.3"/>
    </reaction>
</comment>
<dbReference type="Gene3D" id="3.30.565.10">
    <property type="entry name" value="Histidine kinase-like ATPase, C-terminal domain"/>
    <property type="match status" value="1"/>
</dbReference>
<keyword evidence="12" id="KW-1185">Reference proteome</keyword>
<dbReference type="SMART" id="SM00065">
    <property type="entry name" value="GAF"/>
    <property type="match status" value="1"/>
</dbReference>
<feature type="modified residue" description="4-aspartylphosphate" evidence="6">
    <location>
        <position position="684"/>
    </location>
</feature>
<evidence type="ECO:0000313" key="12">
    <source>
        <dbReference type="Proteomes" id="UP000501812"/>
    </source>
</evidence>
<dbReference type="SMART" id="SM00388">
    <property type="entry name" value="HisKA"/>
    <property type="match status" value="1"/>
</dbReference>